<dbReference type="AlphaFoldDB" id="A0A9Q9SCX6"/>
<evidence type="ECO:0000313" key="5">
    <source>
        <dbReference type="Proteomes" id="UP001448498"/>
    </source>
</evidence>
<evidence type="ECO:0000313" key="4">
    <source>
        <dbReference type="Proteomes" id="UP000494172"/>
    </source>
</evidence>
<reference evidence="3 5" key="2">
    <citation type="submission" date="2022-10" db="EMBL/GenBank/DDBJ databases">
        <title>Genomic of Burkholderia cepacia PN-1.</title>
        <authorList>
            <person name="Yang Y."/>
            <person name="Guan H."/>
            <person name="Huang J."/>
        </authorList>
    </citation>
    <scope>NUCLEOTIDE SEQUENCE [LARGE SCALE GENOMIC DNA]</scope>
    <source>
        <strain evidence="3 5">PN-1</strain>
    </source>
</reference>
<protein>
    <recommendedName>
        <fullName evidence="6">Lipoprotein</fullName>
    </recommendedName>
</protein>
<name>A0A9Q9SCX6_9BURK</name>
<dbReference type="Proteomes" id="UP000494172">
    <property type="component" value="Unassembled WGS sequence"/>
</dbReference>
<proteinExistence type="predicted"/>
<keyword evidence="5" id="KW-1185">Reference proteome</keyword>
<gene>
    <name evidence="2" type="ORF">BAR24066_00126</name>
    <name evidence="3" type="ORF">OHZ10_27745</name>
</gene>
<dbReference type="Proteomes" id="UP001448498">
    <property type="component" value="Chromosome 3"/>
</dbReference>
<evidence type="ECO:0000313" key="2">
    <source>
        <dbReference type="EMBL" id="VWB06754.1"/>
    </source>
</evidence>
<feature type="chain" id="PRO_5040442063" description="Lipoprotein" evidence="1">
    <location>
        <begin position="26"/>
        <end position="134"/>
    </location>
</feature>
<evidence type="ECO:0008006" key="6">
    <source>
        <dbReference type="Google" id="ProtNLM"/>
    </source>
</evidence>
<dbReference type="RefSeq" id="WP_226196377.1">
    <property type="nucleotide sequence ID" value="NZ_CABVPX010000001.1"/>
</dbReference>
<evidence type="ECO:0000313" key="3">
    <source>
        <dbReference type="EMBL" id="XAE50284.1"/>
    </source>
</evidence>
<feature type="signal peptide" evidence="1">
    <location>
        <begin position="1"/>
        <end position="25"/>
    </location>
</feature>
<keyword evidence="1" id="KW-0732">Signal</keyword>
<evidence type="ECO:0000256" key="1">
    <source>
        <dbReference type="SAM" id="SignalP"/>
    </source>
</evidence>
<accession>A0A9Q9SCX6</accession>
<dbReference type="EMBL" id="CABVPX010000001">
    <property type="protein sequence ID" value="VWB06754.1"/>
    <property type="molecule type" value="Genomic_DNA"/>
</dbReference>
<dbReference type="EMBL" id="CP109822">
    <property type="protein sequence ID" value="XAE50284.1"/>
    <property type="molecule type" value="Genomic_DNA"/>
</dbReference>
<sequence>MTTLRQSFLFVAVACASLAAAVTHAQPTSDGFICDTDKHHVVIDRVADGALRYRAWNKPRPVDQKPDVEVRGGMEATGGTDPCVSTDWSFKRGNIVYWVSDSAACTDGKPPRGAYGMVSVTINKEFAARYWCVK</sequence>
<reference evidence="2 4" key="1">
    <citation type="submission" date="2019-09" db="EMBL/GenBank/DDBJ databases">
        <authorList>
            <person name="Depoorter E."/>
        </authorList>
    </citation>
    <scope>NUCLEOTIDE SEQUENCE [LARGE SCALE GENOMIC DNA]</scope>
    <source>
        <strain evidence="2">LMG 24066</strain>
    </source>
</reference>
<organism evidence="2 4">
    <name type="scientific">Burkholderia arboris</name>
    <dbReference type="NCBI Taxonomy" id="488730"/>
    <lineage>
        <taxon>Bacteria</taxon>
        <taxon>Pseudomonadati</taxon>
        <taxon>Pseudomonadota</taxon>
        <taxon>Betaproteobacteria</taxon>
        <taxon>Burkholderiales</taxon>
        <taxon>Burkholderiaceae</taxon>
        <taxon>Burkholderia</taxon>
        <taxon>Burkholderia cepacia complex</taxon>
    </lineage>
</organism>